<keyword evidence="2" id="KW-1185">Reference proteome</keyword>
<dbReference type="EMBL" id="KL142396">
    <property type="protein sequence ID" value="KDR70545.1"/>
    <property type="molecule type" value="Genomic_DNA"/>
</dbReference>
<dbReference type="AlphaFoldDB" id="A0A067SHY3"/>
<gene>
    <name evidence="1" type="ORF">GALMADRAFT_877949</name>
</gene>
<dbReference type="Proteomes" id="UP000027222">
    <property type="component" value="Unassembled WGS sequence"/>
</dbReference>
<proteinExistence type="predicted"/>
<protein>
    <submittedName>
        <fullName evidence="1">Uncharacterized protein</fullName>
    </submittedName>
</protein>
<evidence type="ECO:0000313" key="2">
    <source>
        <dbReference type="Proteomes" id="UP000027222"/>
    </source>
</evidence>
<dbReference type="HOGENOM" id="CLU_1441148_0_0_1"/>
<name>A0A067SHY3_GALM3</name>
<organism evidence="1 2">
    <name type="scientific">Galerina marginata (strain CBS 339.88)</name>
    <dbReference type="NCBI Taxonomy" id="685588"/>
    <lineage>
        <taxon>Eukaryota</taxon>
        <taxon>Fungi</taxon>
        <taxon>Dikarya</taxon>
        <taxon>Basidiomycota</taxon>
        <taxon>Agaricomycotina</taxon>
        <taxon>Agaricomycetes</taxon>
        <taxon>Agaricomycetidae</taxon>
        <taxon>Agaricales</taxon>
        <taxon>Agaricineae</taxon>
        <taxon>Strophariaceae</taxon>
        <taxon>Galerina</taxon>
    </lineage>
</organism>
<reference evidence="2" key="1">
    <citation type="journal article" date="2014" name="Proc. Natl. Acad. Sci. U.S.A.">
        <title>Extensive sampling of basidiomycete genomes demonstrates inadequacy of the white-rot/brown-rot paradigm for wood decay fungi.</title>
        <authorList>
            <person name="Riley R."/>
            <person name="Salamov A.A."/>
            <person name="Brown D.W."/>
            <person name="Nagy L.G."/>
            <person name="Floudas D."/>
            <person name="Held B.W."/>
            <person name="Levasseur A."/>
            <person name="Lombard V."/>
            <person name="Morin E."/>
            <person name="Otillar R."/>
            <person name="Lindquist E.A."/>
            <person name="Sun H."/>
            <person name="LaButti K.M."/>
            <person name="Schmutz J."/>
            <person name="Jabbour D."/>
            <person name="Luo H."/>
            <person name="Baker S.E."/>
            <person name="Pisabarro A.G."/>
            <person name="Walton J.D."/>
            <person name="Blanchette R.A."/>
            <person name="Henrissat B."/>
            <person name="Martin F."/>
            <person name="Cullen D."/>
            <person name="Hibbett D.S."/>
            <person name="Grigoriev I.V."/>
        </authorList>
    </citation>
    <scope>NUCLEOTIDE SEQUENCE [LARGE SCALE GENOMIC DNA]</scope>
    <source>
        <strain evidence="2">CBS 339.88</strain>
    </source>
</reference>
<evidence type="ECO:0000313" key="1">
    <source>
        <dbReference type="EMBL" id="KDR70545.1"/>
    </source>
</evidence>
<dbReference type="OrthoDB" id="10039931at2759"/>
<accession>A0A067SHY3</accession>
<sequence>MEVPFSKPPRSHQNYATRHKLWICRRVRAILKGSNNRVLTDILSIRVPPNSLDPITTTPSKPTHAVQEISLSTLSPAVVPFDSILCEWNGCGAIISNDNNKFAEHLVQQHDIPMHSRSETSTTPCFWKDCCEDQERWVVDDLASIVLHIEQDHLWMHRVRCPLCWKSLDRSAFKFHARADHPAVEVVP</sequence>